<evidence type="ECO:0000313" key="1">
    <source>
        <dbReference type="EMBL" id="GAA4020543.1"/>
    </source>
</evidence>
<comment type="caution">
    <text evidence="1">The sequence shown here is derived from an EMBL/GenBank/DDBJ whole genome shotgun (WGS) entry which is preliminary data.</text>
</comment>
<protein>
    <submittedName>
        <fullName evidence="1">Uncharacterized protein</fullName>
    </submittedName>
</protein>
<dbReference type="EMBL" id="BAAAZE010000008">
    <property type="protein sequence ID" value="GAA4020543.1"/>
    <property type="molecule type" value="Genomic_DNA"/>
</dbReference>
<keyword evidence="2" id="KW-1185">Reference proteome</keyword>
<gene>
    <name evidence="1" type="ORF">GCM10022212_16360</name>
</gene>
<evidence type="ECO:0000313" key="2">
    <source>
        <dbReference type="Proteomes" id="UP001501353"/>
    </source>
</evidence>
<organism evidence="1 2">
    <name type="scientific">Actimicrobium antarcticum</name>
    <dbReference type="NCBI Taxonomy" id="1051899"/>
    <lineage>
        <taxon>Bacteria</taxon>
        <taxon>Pseudomonadati</taxon>
        <taxon>Pseudomonadota</taxon>
        <taxon>Betaproteobacteria</taxon>
        <taxon>Burkholderiales</taxon>
        <taxon>Oxalobacteraceae</taxon>
        <taxon>Actimicrobium</taxon>
    </lineage>
</organism>
<sequence length="51" mass="5176">MATAITTPANSALTVGSYLGHALAEQFGSIEIAGVDDPLANFLNCQGTLPI</sequence>
<accession>A0ABP7T3F7</accession>
<dbReference type="Proteomes" id="UP001501353">
    <property type="component" value="Unassembled WGS sequence"/>
</dbReference>
<reference evidence="2" key="1">
    <citation type="journal article" date="2019" name="Int. J. Syst. Evol. Microbiol.">
        <title>The Global Catalogue of Microorganisms (GCM) 10K type strain sequencing project: providing services to taxonomists for standard genome sequencing and annotation.</title>
        <authorList>
            <consortium name="The Broad Institute Genomics Platform"/>
            <consortium name="The Broad Institute Genome Sequencing Center for Infectious Disease"/>
            <person name="Wu L."/>
            <person name="Ma J."/>
        </authorList>
    </citation>
    <scope>NUCLEOTIDE SEQUENCE [LARGE SCALE GENOMIC DNA]</scope>
    <source>
        <strain evidence="2">JCM 16673</strain>
    </source>
</reference>
<proteinExistence type="predicted"/>
<name>A0ABP7T3F7_9BURK</name>